<dbReference type="InterPro" id="IPR000792">
    <property type="entry name" value="Tscrpt_reg_LuxR_C"/>
</dbReference>
<name>A0A4U3M4X8_9ACTN</name>
<dbReference type="SMART" id="SM00421">
    <property type="entry name" value="HTH_LUXR"/>
    <property type="match status" value="1"/>
</dbReference>
<dbReference type="AlphaFoldDB" id="A0A4U3M4X8"/>
<evidence type="ECO:0000313" key="4">
    <source>
        <dbReference type="EMBL" id="TKK82387.1"/>
    </source>
</evidence>
<dbReference type="PRINTS" id="PR00038">
    <property type="entry name" value="HTHLUXR"/>
</dbReference>
<dbReference type="InterPro" id="IPR011990">
    <property type="entry name" value="TPR-like_helical_dom_sf"/>
</dbReference>
<keyword evidence="5" id="KW-1185">Reference proteome</keyword>
<comment type="caution">
    <text evidence="4">The sequence shown here is derived from an EMBL/GenBank/DDBJ whole genome shotgun (WGS) entry which is preliminary data.</text>
</comment>
<dbReference type="OrthoDB" id="5476461at2"/>
<dbReference type="SUPFAM" id="SSF52540">
    <property type="entry name" value="P-loop containing nucleoside triphosphate hydrolases"/>
    <property type="match status" value="1"/>
</dbReference>
<gene>
    <name evidence="4" type="ORF">FDA38_06255</name>
</gene>
<dbReference type="InterPro" id="IPR016032">
    <property type="entry name" value="Sig_transdc_resp-reg_C-effctor"/>
</dbReference>
<dbReference type="PROSITE" id="PS50043">
    <property type="entry name" value="HTH_LUXR_2"/>
    <property type="match status" value="1"/>
</dbReference>
<feature type="domain" description="HTH luxR-type" evidence="3">
    <location>
        <begin position="874"/>
        <end position="939"/>
    </location>
</feature>
<dbReference type="PROSITE" id="PS00622">
    <property type="entry name" value="HTH_LUXR_1"/>
    <property type="match status" value="1"/>
</dbReference>
<dbReference type="CDD" id="cd06170">
    <property type="entry name" value="LuxR_C_like"/>
    <property type="match status" value="1"/>
</dbReference>
<dbReference type="PANTHER" id="PTHR16305:SF35">
    <property type="entry name" value="TRANSCRIPTIONAL ACTIVATOR DOMAIN"/>
    <property type="match status" value="1"/>
</dbReference>
<dbReference type="SUPFAM" id="SSF48452">
    <property type="entry name" value="TPR-like"/>
    <property type="match status" value="1"/>
</dbReference>
<proteinExistence type="predicted"/>
<dbReference type="GO" id="GO:0003677">
    <property type="term" value="F:DNA binding"/>
    <property type="evidence" value="ECO:0007669"/>
    <property type="project" value="InterPro"/>
</dbReference>
<dbReference type="EMBL" id="SZPZ01000001">
    <property type="protein sequence ID" value="TKK82387.1"/>
    <property type="molecule type" value="Genomic_DNA"/>
</dbReference>
<dbReference type="GO" id="GO:0005737">
    <property type="term" value="C:cytoplasm"/>
    <property type="evidence" value="ECO:0007669"/>
    <property type="project" value="TreeGrafter"/>
</dbReference>
<evidence type="ECO:0000256" key="2">
    <source>
        <dbReference type="ARBA" id="ARBA00022840"/>
    </source>
</evidence>
<dbReference type="InterPro" id="IPR027417">
    <property type="entry name" value="P-loop_NTPase"/>
</dbReference>
<keyword evidence="2" id="KW-0067">ATP-binding</keyword>
<reference evidence="4 5" key="1">
    <citation type="submission" date="2019-04" db="EMBL/GenBank/DDBJ databases">
        <title>Kribbella sp. NEAU-THZ 27 nov., a novel actinomycete isolated from soil.</title>
        <authorList>
            <person name="Duan L."/>
        </authorList>
    </citation>
    <scope>NUCLEOTIDE SEQUENCE [LARGE SCALE GENOMIC DNA]</scope>
    <source>
        <strain evidence="5">NEAU-THZ27</strain>
    </source>
</reference>
<evidence type="ECO:0000259" key="3">
    <source>
        <dbReference type="PROSITE" id="PS50043"/>
    </source>
</evidence>
<dbReference type="SUPFAM" id="SSF46894">
    <property type="entry name" value="C-terminal effector domain of the bipartite response regulators"/>
    <property type="match status" value="1"/>
</dbReference>
<dbReference type="Pfam" id="PF00196">
    <property type="entry name" value="GerE"/>
    <property type="match status" value="1"/>
</dbReference>
<dbReference type="Pfam" id="PF13191">
    <property type="entry name" value="AAA_16"/>
    <property type="match status" value="1"/>
</dbReference>
<accession>A0A4U3M4X8</accession>
<dbReference type="GO" id="GO:0006355">
    <property type="term" value="P:regulation of DNA-templated transcription"/>
    <property type="evidence" value="ECO:0007669"/>
    <property type="project" value="InterPro"/>
</dbReference>
<dbReference type="Gene3D" id="3.40.50.300">
    <property type="entry name" value="P-loop containing nucleotide triphosphate hydrolases"/>
    <property type="match status" value="1"/>
</dbReference>
<dbReference type="GO" id="GO:0005524">
    <property type="term" value="F:ATP binding"/>
    <property type="evidence" value="ECO:0007669"/>
    <property type="project" value="UniProtKB-KW"/>
</dbReference>
<evidence type="ECO:0000313" key="5">
    <source>
        <dbReference type="Proteomes" id="UP000305836"/>
    </source>
</evidence>
<dbReference type="GO" id="GO:0004016">
    <property type="term" value="F:adenylate cyclase activity"/>
    <property type="evidence" value="ECO:0007669"/>
    <property type="project" value="TreeGrafter"/>
</dbReference>
<dbReference type="PANTHER" id="PTHR16305">
    <property type="entry name" value="TESTICULAR SOLUBLE ADENYLYL CYCLASE"/>
    <property type="match status" value="1"/>
</dbReference>
<keyword evidence="1" id="KW-0547">Nucleotide-binding</keyword>
<evidence type="ECO:0000256" key="1">
    <source>
        <dbReference type="ARBA" id="ARBA00022741"/>
    </source>
</evidence>
<sequence length="942" mass="100725">MSLGESEALGVTVVPSLPVRGRDDQLAVLDQALSDAVSGRGSVTVIEGGPGMGKTRLLQAAWVRAAARGFRMGRGMADPTQRVVELAPLFEALFEHDAPLLDRSSLRQVYAAPEQRFWLLQEIQTLLEEVATSAPVLIVLDDLQWADSGTAAALRVLSARLAGTPIAWVLTLRPGQESASLQSTIVALVDAGATTLHLGPLDYDAIASIAADLLDATPDDALLKLLRSVNGNPFLLVDVVRGLAAEGNLSTAEGQVTLLEDRLPSRVSDGMRLRLARMSEVSERIATCAAALGRRFTVADIAAMTGMSVPDLVTPIRVLMEADILAESDDRLSFVHDLVRDAVRASVPTAVRRALDREGADVLLRRGALPVEVAAQVAESASFGDSVAIGVLADAAEALGITDPAMSAELAERALLLMPERHELRGPLVGRRAVSLFAAGIRDEAKRYVDTVLRQTFPPAQQAQMRLRIASMFGLAPDIRVENARHGLALPDLPSDLRAELMAAEVHNLVVGGRVAEAVGKLSAAEAAARECGSQEAEFAMDLASAGLDYQQLEFSRGLARLDAAIARGTSEDVRARLAAYFRGWLLAAMDRFDEAIAVAEEGARAARRDRQHWALSTFETLTGIVKLQSGRLPDAVAALEGHVSLVDGAVVGGVIDAANLSSLAFLRVHTADEWGSRETVRMCEAMINSTSPAIRAHAAWGLAAHANAHGQIGQAHKWLRLVWDAEAPYSRRLYPHDIASDAEVVRVGLAVGDHELVSETLAGAIERLRLNPDVSSIAACVHHLQGLITHSSAELAKAVPLMRSAGRPLAVASLLEDYACSLLAEGSTADGIEMLDEALDLAVGIGATRLAGRVRGRLREHGVRRRVLLSTGVHSGWDALTPTESQVAQLVVDGCTNREIAEQLFVSLHTVNTHVRHIFEKVQVRSRFELARLANRHDNGT</sequence>
<organism evidence="4 5">
    <name type="scientific">Kribbella jiaozuonensis</name>
    <dbReference type="NCBI Taxonomy" id="2575441"/>
    <lineage>
        <taxon>Bacteria</taxon>
        <taxon>Bacillati</taxon>
        <taxon>Actinomycetota</taxon>
        <taxon>Actinomycetes</taxon>
        <taxon>Propionibacteriales</taxon>
        <taxon>Kribbellaceae</taxon>
        <taxon>Kribbella</taxon>
    </lineage>
</organism>
<dbReference type="Gene3D" id="1.10.10.10">
    <property type="entry name" value="Winged helix-like DNA-binding domain superfamily/Winged helix DNA-binding domain"/>
    <property type="match status" value="1"/>
</dbReference>
<dbReference type="Proteomes" id="UP000305836">
    <property type="component" value="Unassembled WGS sequence"/>
</dbReference>
<protein>
    <recommendedName>
        <fullName evidence="3">HTH luxR-type domain-containing protein</fullName>
    </recommendedName>
</protein>
<dbReference type="InterPro" id="IPR041664">
    <property type="entry name" value="AAA_16"/>
</dbReference>
<dbReference type="InterPro" id="IPR036388">
    <property type="entry name" value="WH-like_DNA-bd_sf"/>
</dbReference>